<name>A0A644X245_9ZZZZ</name>
<comment type="caution">
    <text evidence="5">The sequence shown here is derived from an EMBL/GenBank/DDBJ whole genome shotgun (WGS) entry which is preliminary data.</text>
</comment>
<dbReference type="PANTHER" id="PTHR21666">
    <property type="entry name" value="PEPTIDASE-RELATED"/>
    <property type="match status" value="1"/>
</dbReference>
<keyword evidence="1" id="KW-0732">Signal</keyword>
<protein>
    <submittedName>
        <fullName evidence="5">Uncharacterized protein</fullName>
    </submittedName>
</protein>
<dbReference type="InterPro" id="IPR016047">
    <property type="entry name" value="M23ase_b-sheet_dom"/>
</dbReference>
<dbReference type="Pfam" id="PF24568">
    <property type="entry name" value="CC_PcsB"/>
    <property type="match status" value="1"/>
</dbReference>
<dbReference type="EMBL" id="VSSQ01001658">
    <property type="protein sequence ID" value="MPM10159.1"/>
    <property type="molecule type" value="Genomic_DNA"/>
</dbReference>
<dbReference type="InterPro" id="IPR057309">
    <property type="entry name" value="PcsB_CC"/>
</dbReference>
<dbReference type="InterPro" id="IPR050570">
    <property type="entry name" value="Cell_wall_metabolism_enzyme"/>
</dbReference>
<dbReference type="Gene3D" id="2.70.70.10">
    <property type="entry name" value="Glucose Permease (Domain IIA)"/>
    <property type="match status" value="1"/>
</dbReference>
<feature type="domain" description="Peptidoglycan hydrolase PcsB coiled-coil" evidence="4">
    <location>
        <begin position="111"/>
        <end position="181"/>
    </location>
</feature>
<dbReference type="Pfam" id="PF01551">
    <property type="entry name" value="Peptidase_M23"/>
    <property type="match status" value="1"/>
</dbReference>
<keyword evidence="2" id="KW-0175">Coiled coil</keyword>
<gene>
    <name evidence="5" type="ORF">SDC9_56484</name>
</gene>
<evidence type="ECO:0000259" key="3">
    <source>
        <dbReference type="Pfam" id="PF01551"/>
    </source>
</evidence>
<proteinExistence type="predicted"/>
<feature type="coiled-coil region" evidence="2">
    <location>
        <begin position="32"/>
        <end position="122"/>
    </location>
</feature>
<evidence type="ECO:0000256" key="1">
    <source>
        <dbReference type="ARBA" id="ARBA00022729"/>
    </source>
</evidence>
<sequence>MKRKNRILTIILAFVLVCTTLLPPSGVRADKENDLRDQISGLQNNAKSLKDRLSQINDQLSQIKSDKTKALQAKKLLDDQMAAIEEQISNIEDQIEDYSNLISQEEQKLDDAEAREKAQYELFCKRVRSMEESGTVSYWSILFSAEDFSDLVDRALMISEVMEYDNSVMDALTATRKEIAETKAGLEASLAQQEQAKAEQEAAKKELDAKLDEAAELVKQIQDEESDYKSARDELAAEEKKIEAEIVRKQKALEAEIASGQISFDPGTGWQWPTPGIYRITSKFGYRTHPVTGEPNYHGGVDIGAPKNTQIHAARGGVVTISTYGSSYGNYVVIQHDNGYSSLYAHMNSRAVKEGDIITQGQVIGYVGTTGSSTGYHLHFEIRLSGVRQDPISYYPSLKNQFVYS</sequence>
<feature type="coiled-coil region" evidence="2">
    <location>
        <begin position="176"/>
        <end position="252"/>
    </location>
</feature>
<dbReference type="Gene3D" id="6.10.250.3150">
    <property type="match status" value="1"/>
</dbReference>
<accession>A0A644X245</accession>
<dbReference type="SUPFAM" id="SSF51261">
    <property type="entry name" value="Duplicated hybrid motif"/>
    <property type="match status" value="1"/>
</dbReference>
<dbReference type="CDD" id="cd12797">
    <property type="entry name" value="M23_peptidase"/>
    <property type="match status" value="1"/>
</dbReference>
<dbReference type="GO" id="GO:0004222">
    <property type="term" value="F:metalloendopeptidase activity"/>
    <property type="evidence" value="ECO:0007669"/>
    <property type="project" value="TreeGrafter"/>
</dbReference>
<reference evidence="5" key="1">
    <citation type="submission" date="2019-08" db="EMBL/GenBank/DDBJ databases">
        <authorList>
            <person name="Kucharzyk K."/>
            <person name="Murdoch R.W."/>
            <person name="Higgins S."/>
            <person name="Loffler F."/>
        </authorList>
    </citation>
    <scope>NUCLEOTIDE SEQUENCE</scope>
</reference>
<dbReference type="InterPro" id="IPR011055">
    <property type="entry name" value="Dup_hybrid_motif"/>
</dbReference>
<organism evidence="5">
    <name type="scientific">bioreactor metagenome</name>
    <dbReference type="NCBI Taxonomy" id="1076179"/>
    <lineage>
        <taxon>unclassified sequences</taxon>
        <taxon>metagenomes</taxon>
        <taxon>ecological metagenomes</taxon>
    </lineage>
</organism>
<feature type="domain" description="M23ase beta-sheet core" evidence="3">
    <location>
        <begin position="297"/>
        <end position="391"/>
    </location>
</feature>
<evidence type="ECO:0000313" key="5">
    <source>
        <dbReference type="EMBL" id="MPM10159.1"/>
    </source>
</evidence>
<dbReference type="PANTHER" id="PTHR21666:SF270">
    <property type="entry name" value="MUREIN HYDROLASE ACTIVATOR ENVC"/>
    <property type="match status" value="1"/>
</dbReference>
<dbReference type="AlphaFoldDB" id="A0A644X245"/>
<evidence type="ECO:0000259" key="4">
    <source>
        <dbReference type="Pfam" id="PF24568"/>
    </source>
</evidence>
<evidence type="ECO:0000256" key="2">
    <source>
        <dbReference type="SAM" id="Coils"/>
    </source>
</evidence>